<dbReference type="InterPro" id="IPR049447">
    <property type="entry name" value="A9CJY8-like_N"/>
</dbReference>
<gene>
    <name evidence="3" type="ORF">SEMRO_253_G099820.1</name>
</gene>
<dbReference type="SUPFAM" id="SSF55021">
    <property type="entry name" value="ACT-like"/>
    <property type="match status" value="2"/>
</dbReference>
<evidence type="ECO:0000259" key="2">
    <source>
        <dbReference type="Pfam" id="PF21631"/>
    </source>
</evidence>
<dbReference type="PANTHER" id="PTHR31131">
    <property type="entry name" value="CHROMOSOME 1, WHOLE GENOME SHOTGUN SEQUENCE"/>
    <property type="match status" value="1"/>
</dbReference>
<dbReference type="InterPro" id="IPR027795">
    <property type="entry name" value="CASTOR_ACT_dom"/>
</dbReference>
<accession>A0A9N8DU96</accession>
<dbReference type="Pfam" id="PF13840">
    <property type="entry name" value="ACT_7"/>
    <property type="match status" value="1"/>
</dbReference>
<dbReference type="InterPro" id="IPR051719">
    <property type="entry name" value="CASTOR_mTORC1"/>
</dbReference>
<dbReference type="Gene3D" id="3.30.2130.10">
    <property type="entry name" value="VC0802-like"/>
    <property type="match status" value="1"/>
</dbReference>
<dbReference type="Proteomes" id="UP001153069">
    <property type="component" value="Unassembled WGS sequence"/>
</dbReference>
<sequence>MSTQPQLKISHVQGTYAVVRLGPDTKPPDWFWGSRFYNLTKTDEELSLVCEQSNVPNDICEDEKQCESNWGLFKVEGPLDFGLTGILNKLTAPLAKAGISIFAISTYDTDYILVKKHLVSNAGYAWKLEGHVVQGLPETRPPQDGAAVAFERDQFIQRMIDLQNGKEGVEETFGLVVCAGWVPSESLQSAYRNNLLPAIQKCFDESDWNNNNNQQIPNVYLYPSQHLHVTVATCHAFTRPLTDKATQDILTREWTNLVKAASQRDEWPNVPLQLSLVSAQIGKRAGILLWKDVTGGMDQMRICINAETKARHKQLIRAGIEPDTLSIPGIIHSTVLRFHQVPTTPGEQVQAKFQTHVKERISSFFDEPVTIDKAKLVCERKPYMHIDHDERHVLETFSLGSS</sequence>
<name>A0A9N8DU96_9STRA</name>
<evidence type="ECO:0000313" key="4">
    <source>
        <dbReference type="Proteomes" id="UP001153069"/>
    </source>
</evidence>
<keyword evidence="4" id="KW-1185">Reference proteome</keyword>
<evidence type="ECO:0000259" key="1">
    <source>
        <dbReference type="Pfam" id="PF13840"/>
    </source>
</evidence>
<feature type="domain" description="A9CJY8-like N-terminal" evidence="2">
    <location>
        <begin position="14"/>
        <end position="58"/>
    </location>
</feature>
<dbReference type="OrthoDB" id="58529at2759"/>
<dbReference type="AlphaFoldDB" id="A0A9N8DU96"/>
<dbReference type="InterPro" id="IPR045865">
    <property type="entry name" value="ACT-like_dom_sf"/>
</dbReference>
<feature type="domain" description="CASTOR ACT" evidence="1">
    <location>
        <begin position="66"/>
        <end position="122"/>
    </location>
</feature>
<dbReference type="EMBL" id="CAICTM010000252">
    <property type="protein sequence ID" value="CAB9506074.1"/>
    <property type="molecule type" value="Genomic_DNA"/>
</dbReference>
<comment type="caution">
    <text evidence="3">The sequence shown here is derived from an EMBL/GenBank/DDBJ whole genome shotgun (WGS) entry which is preliminary data.</text>
</comment>
<reference evidence="3" key="1">
    <citation type="submission" date="2020-06" db="EMBL/GenBank/DDBJ databases">
        <authorList>
            <consortium name="Plant Systems Biology data submission"/>
        </authorList>
    </citation>
    <scope>NUCLEOTIDE SEQUENCE</scope>
    <source>
        <strain evidence="3">D6</strain>
    </source>
</reference>
<dbReference type="Pfam" id="PF21631">
    <property type="entry name" value="A9CJY8-like_N"/>
    <property type="match status" value="1"/>
</dbReference>
<evidence type="ECO:0000313" key="3">
    <source>
        <dbReference type="EMBL" id="CAB9506074.1"/>
    </source>
</evidence>
<organism evidence="3 4">
    <name type="scientific">Seminavis robusta</name>
    <dbReference type="NCBI Taxonomy" id="568900"/>
    <lineage>
        <taxon>Eukaryota</taxon>
        <taxon>Sar</taxon>
        <taxon>Stramenopiles</taxon>
        <taxon>Ochrophyta</taxon>
        <taxon>Bacillariophyta</taxon>
        <taxon>Bacillariophyceae</taxon>
        <taxon>Bacillariophycidae</taxon>
        <taxon>Naviculales</taxon>
        <taxon>Naviculaceae</taxon>
        <taxon>Seminavis</taxon>
    </lineage>
</organism>
<proteinExistence type="predicted"/>
<protein>
    <submittedName>
        <fullName evidence="3">Uncharacterized protein</fullName>
    </submittedName>
</protein>
<dbReference type="PANTHER" id="PTHR31131:SF6">
    <property type="entry name" value="CASTOR ACT DOMAIN-CONTAINING PROTEIN"/>
    <property type="match status" value="1"/>
</dbReference>